<dbReference type="Pfam" id="PF25044">
    <property type="entry name" value="DUF7789"/>
    <property type="match status" value="1"/>
</dbReference>
<dbReference type="EMBL" id="MCGR01000076">
    <property type="protein sequence ID" value="ORY59421.1"/>
    <property type="molecule type" value="Genomic_DNA"/>
</dbReference>
<dbReference type="InParanoid" id="A0A1Y2DJM1"/>
<feature type="compositionally biased region" description="Basic and acidic residues" evidence="1">
    <location>
        <begin position="407"/>
        <end position="434"/>
    </location>
</feature>
<evidence type="ECO:0000313" key="4">
    <source>
        <dbReference type="EMBL" id="ORY59421.1"/>
    </source>
</evidence>
<dbReference type="Proteomes" id="UP000193467">
    <property type="component" value="Unassembled WGS sequence"/>
</dbReference>
<keyword evidence="2" id="KW-0812">Transmembrane</keyword>
<feature type="transmembrane region" description="Helical" evidence="2">
    <location>
        <begin position="101"/>
        <end position="125"/>
    </location>
</feature>
<accession>A0A1Y2DJM1</accession>
<feature type="transmembrane region" description="Helical" evidence="2">
    <location>
        <begin position="326"/>
        <end position="344"/>
    </location>
</feature>
<reference evidence="4 5" key="1">
    <citation type="submission" date="2016-07" db="EMBL/GenBank/DDBJ databases">
        <title>Pervasive Adenine N6-methylation of Active Genes in Fungi.</title>
        <authorList>
            <consortium name="DOE Joint Genome Institute"/>
            <person name="Mondo S.J."/>
            <person name="Dannebaum R.O."/>
            <person name="Kuo R.C."/>
            <person name="Labutti K."/>
            <person name="Haridas S."/>
            <person name="Kuo A."/>
            <person name="Salamov A."/>
            <person name="Ahrendt S.R."/>
            <person name="Lipzen A."/>
            <person name="Sullivan W."/>
            <person name="Andreopoulos W.B."/>
            <person name="Clum A."/>
            <person name="Lindquist E."/>
            <person name="Daum C."/>
            <person name="Ramamoorthy G.K."/>
            <person name="Gryganskyi A."/>
            <person name="Culley D."/>
            <person name="Magnuson J.K."/>
            <person name="James T.Y."/>
            <person name="O'Malley M.A."/>
            <person name="Stajich J.E."/>
            <person name="Spatafora J.W."/>
            <person name="Visel A."/>
            <person name="Grigoriev I.V."/>
        </authorList>
    </citation>
    <scope>NUCLEOTIDE SEQUENCE [LARGE SCALE GENOMIC DNA]</scope>
    <source>
        <strain evidence="4 5">62-1032</strain>
    </source>
</reference>
<feature type="domain" description="DUF7789" evidence="3">
    <location>
        <begin position="254"/>
        <end position="380"/>
    </location>
</feature>
<keyword evidence="5" id="KW-1185">Reference proteome</keyword>
<evidence type="ECO:0000259" key="3">
    <source>
        <dbReference type="Pfam" id="PF25044"/>
    </source>
</evidence>
<dbReference type="GO" id="GO:0005794">
    <property type="term" value="C:Golgi apparatus"/>
    <property type="evidence" value="ECO:0007669"/>
    <property type="project" value="TreeGrafter"/>
</dbReference>
<evidence type="ECO:0000256" key="2">
    <source>
        <dbReference type="SAM" id="Phobius"/>
    </source>
</evidence>
<dbReference type="InterPro" id="IPR056691">
    <property type="entry name" value="DUF7789"/>
</dbReference>
<protein>
    <recommendedName>
        <fullName evidence="3">DUF7789 domain-containing protein</fullName>
    </recommendedName>
</protein>
<sequence length="434" mass="48558">MAYQEPHNPYPSYQTEPPRDQFNPIPLDRSPNPSHHGDIPYGYGQQPSYGGGDYPSRASGYGVADVPGTPSAPEDSRRRRSYHDRGRFARFFLAYNTRNQLAFLGLIILQSAVVLTMIGLIYGTINDAIGDLSFSESFAQAPKLEPIATYMSLFILAVLFEFLVSLDALQEKNILSLCLLLVFQCAMVIYSSLLPSQLATAIRGTNADTDIVDEHVRNYSIVIPSVIGGFTIAMAWLIWRLYEEFGWNLYKVLGADLKIKRMYLKFQIFLSILKFDSFLFLGFTIQMLVLVSGIPTAELAITIAALPIIMVCLVIGAIFVRRESRAGTWIFLALQCVGIAYFLFKLVRIYDDSSAARYASARKTLTLFGVISLIFLLLTIVATGICMMNFDQGLRERIPGYRFNSTPRKETNGEKLDGKTGEPLAHHDTRMSLD</sequence>
<dbReference type="PANTHER" id="PTHR34391">
    <property type="entry name" value="UPF0658 GOLGI APPARATUS MEMBRANE PROTEIN C1952.10C-RELATED"/>
    <property type="match status" value="1"/>
</dbReference>
<feature type="transmembrane region" description="Helical" evidence="2">
    <location>
        <begin position="364"/>
        <end position="387"/>
    </location>
</feature>
<dbReference type="InterPro" id="IPR040410">
    <property type="entry name" value="UPF0658_Golgi"/>
</dbReference>
<organism evidence="4 5">
    <name type="scientific">Leucosporidium creatinivorum</name>
    <dbReference type="NCBI Taxonomy" id="106004"/>
    <lineage>
        <taxon>Eukaryota</taxon>
        <taxon>Fungi</taxon>
        <taxon>Dikarya</taxon>
        <taxon>Basidiomycota</taxon>
        <taxon>Pucciniomycotina</taxon>
        <taxon>Microbotryomycetes</taxon>
        <taxon>Leucosporidiales</taxon>
        <taxon>Leucosporidium</taxon>
    </lineage>
</organism>
<evidence type="ECO:0000313" key="5">
    <source>
        <dbReference type="Proteomes" id="UP000193467"/>
    </source>
</evidence>
<dbReference type="PANTHER" id="PTHR34391:SF1">
    <property type="entry name" value="UPF0658 GOLGI APPARATUS MEMBRANE PROTEIN C1952.10C-RELATED"/>
    <property type="match status" value="1"/>
</dbReference>
<keyword evidence="2" id="KW-0472">Membrane</keyword>
<dbReference type="AlphaFoldDB" id="A0A1Y2DJM1"/>
<dbReference type="OrthoDB" id="2448307at2759"/>
<feature type="transmembrane region" description="Helical" evidence="2">
    <location>
        <begin position="299"/>
        <end position="319"/>
    </location>
</feature>
<feature type="transmembrane region" description="Helical" evidence="2">
    <location>
        <begin position="147"/>
        <end position="166"/>
    </location>
</feature>
<feature type="transmembrane region" description="Helical" evidence="2">
    <location>
        <begin position="263"/>
        <end position="287"/>
    </location>
</feature>
<comment type="caution">
    <text evidence="4">The sequence shown here is derived from an EMBL/GenBank/DDBJ whole genome shotgun (WGS) entry which is preliminary data.</text>
</comment>
<keyword evidence="2" id="KW-1133">Transmembrane helix</keyword>
<feature type="region of interest" description="Disordered" evidence="1">
    <location>
        <begin position="1"/>
        <end position="81"/>
    </location>
</feature>
<evidence type="ECO:0000256" key="1">
    <source>
        <dbReference type="SAM" id="MobiDB-lite"/>
    </source>
</evidence>
<feature type="transmembrane region" description="Helical" evidence="2">
    <location>
        <begin position="173"/>
        <end position="193"/>
    </location>
</feature>
<feature type="region of interest" description="Disordered" evidence="1">
    <location>
        <begin position="402"/>
        <end position="434"/>
    </location>
</feature>
<proteinExistence type="predicted"/>
<feature type="transmembrane region" description="Helical" evidence="2">
    <location>
        <begin position="221"/>
        <end position="242"/>
    </location>
</feature>
<name>A0A1Y2DJM1_9BASI</name>
<gene>
    <name evidence="4" type="ORF">BCR35DRAFT_309283</name>
</gene>